<dbReference type="AlphaFoldDB" id="A0A4P8YMD2"/>
<reference evidence="2 3" key="1">
    <citation type="submission" date="2019-05" db="EMBL/GenBank/DDBJ databases">
        <title>Complete genome sequence of Izhakiella calystegiae KSNA2, an endophyte isolated from beach morning glory (Calystegia soldanella).</title>
        <authorList>
            <person name="Jiang L."/>
            <person name="Jeong J.C."/>
            <person name="Kim C.Y."/>
            <person name="Kim D.H."/>
            <person name="Kim S.W."/>
            <person name="Lee j."/>
        </authorList>
    </citation>
    <scope>NUCLEOTIDE SEQUENCE [LARGE SCALE GENOMIC DNA]</scope>
    <source>
        <strain evidence="2 3">KSNA2</strain>
    </source>
</reference>
<organism evidence="2 3">
    <name type="scientific">Jejubacter calystegiae</name>
    <dbReference type="NCBI Taxonomy" id="2579935"/>
    <lineage>
        <taxon>Bacteria</taxon>
        <taxon>Pseudomonadati</taxon>
        <taxon>Pseudomonadota</taxon>
        <taxon>Gammaproteobacteria</taxon>
        <taxon>Enterobacterales</taxon>
        <taxon>Enterobacteriaceae</taxon>
        <taxon>Jejubacter</taxon>
    </lineage>
</organism>
<evidence type="ECO:0000259" key="1">
    <source>
        <dbReference type="Pfam" id="PF22479"/>
    </source>
</evidence>
<evidence type="ECO:0000313" key="2">
    <source>
        <dbReference type="EMBL" id="QCT20844.1"/>
    </source>
</evidence>
<dbReference type="RefSeq" id="WP_138096831.1">
    <property type="nucleotide sequence ID" value="NZ_CP040428.1"/>
</dbReference>
<dbReference type="EMBL" id="CP040428">
    <property type="protein sequence ID" value="QCT20844.1"/>
    <property type="molecule type" value="Genomic_DNA"/>
</dbReference>
<proteinExistence type="predicted"/>
<accession>A0A4P8YMD2</accession>
<evidence type="ECO:0000313" key="3">
    <source>
        <dbReference type="Proteomes" id="UP000302163"/>
    </source>
</evidence>
<dbReference type="InterPro" id="IPR054252">
    <property type="entry name" value="Pam3_gp18"/>
</dbReference>
<dbReference type="OrthoDB" id="5465444at2"/>
<name>A0A4P8YMD2_9ENTR</name>
<protein>
    <recommendedName>
        <fullName evidence="1">Cyanophage baseplate Pam3 plug gp18 domain-containing protein</fullName>
    </recommendedName>
</protein>
<feature type="domain" description="Cyanophage baseplate Pam3 plug gp18" evidence="1">
    <location>
        <begin position="4"/>
        <end position="99"/>
    </location>
</feature>
<dbReference type="Pfam" id="PF22479">
    <property type="entry name" value="Pam3_gp18"/>
    <property type="match status" value="1"/>
</dbReference>
<sequence length="100" mass="11006">MSITEIPLTANNQTFSISLAGTDYRITVLWRGTFWCLDLVDAVGNTIIAGIPLVTGYDLLKQYEYLKLGFALYVVCDVAGQENPTSYDLGTLSHLLVVTE</sequence>
<keyword evidence="3" id="KW-1185">Reference proteome</keyword>
<dbReference type="KEGG" id="izh:FEM41_14910"/>
<gene>
    <name evidence="2" type="ORF">FEM41_14910</name>
</gene>
<dbReference type="Proteomes" id="UP000302163">
    <property type="component" value="Chromosome"/>
</dbReference>